<evidence type="ECO:0000259" key="7">
    <source>
        <dbReference type="PROSITE" id="PS00624"/>
    </source>
</evidence>
<dbReference type="PIRSF" id="PIRSF000137">
    <property type="entry name" value="Alcohol_oxidase"/>
    <property type="match status" value="1"/>
</dbReference>
<evidence type="ECO:0000313" key="9">
    <source>
        <dbReference type="Proteomes" id="UP001497623"/>
    </source>
</evidence>
<keyword evidence="9" id="KW-1185">Reference proteome</keyword>
<name>A0AAV2QTA9_MEGNR</name>
<feature type="non-terminal residue" evidence="8">
    <location>
        <position position="605"/>
    </location>
</feature>
<evidence type="ECO:0000256" key="1">
    <source>
        <dbReference type="ARBA" id="ARBA00001974"/>
    </source>
</evidence>
<dbReference type="Pfam" id="PF05199">
    <property type="entry name" value="GMC_oxred_C"/>
    <property type="match status" value="1"/>
</dbReference>
<feature type="domain" description="Glucose-methanol-choline oxidoreductase N-terminal" evidence="7">
    <location>
        <begin position="298"/>
        <end position="312"/>
    </location>
</feature>
<evidence type="ECO:0000256" key="6">
    <source>
        <dbReference type="SAM" id="SignalP"/>
    </source>
</evidence>
<feature type="signal peptide" evidence="6">
    <location>
        <begin position="1"/>
        <end position="26"/>
    </location>
</feature>
<accession>A0AAV2QTA9</accession>
<proteinExistence type="inferred from homology"/>
<evidence type="ECO:0000313" key="8">
    <source>
        <dbReference type="EMBL" id="CAL4097828.1"/>
    </source>
</evidence>
<comment type="similarity">
    <text evidence="2">Belongs to the GMC oxidoreductase family.</text>
</comment>
<dbReference type="GO" id="GO:0050660">
    <property type="term" value="F:flavin adenine dinucleotide binding"/>
    <property type="evidence" value="ECO:0007669"/>
    <property type="project" value="InterPro"/>
</dbReference>
<evidence type="ECO:0000256" key="4">
    <source>
        <dbReference type="ARBA" id="ARBA00022827"/>
    </source>
</evidence>
<reference evidence="8 9" key="1">
    <citation type="submission" date="2024-05" db="EMBL/GenBank/DDBJ databases">
        <authorList>
            <person name="Wallberg A."/>
        </authorList>
    </citation>
    <scope>NUCLEOTIDE SEQUENCE [LARGE SCALE GENOMIC DNA]</scope>
</reference>
<evidence type="ECO:0000256" key="5">
    <source>
        <dbReference type="PIRSR" id="PIRSR000137-2"/>
    </source>
</evidence>
<dbReference type="PROSITE" id="PS00624">
    <property type="entry name" value="GMC_OXRED_2"/>
    <property type="match status" value="1"/>
</dbReference>
<evidence type="ECO:0000256" key="2">
    <source>
        <dbReference type="ARBA" id="ARBA00010790"/>
    </source>
</evidence>
<keyword evidence="3" id="KW-0285">Flavoprotein</keyword>
<dbReference type="Pfam" id="PF00732">
    <property type="entry name" value="GMC_oxred_N"/>
    <property type="match status" value="1"/>
</dbReference>
<keyword evidence="6" id="KW-0732">Signal</keyword>
<protein>
    <recommendedName>
        <fullName evidence="7">Glucose-methanol-choline oxidoreductase N-terminal domain-containing protein</fullName>
    </recommendedName>
</protein>
<dbReference type="InterPro" id="IPR036188">
    <property type="entry name" value="FAD/NAD-bd_sf"/>
</dbReference>
<dbReference type="SUPFAM" id="SSF54373">
    <property type="entry name" value="FAD-linked reductases, C-terminal domain"/>
    <property type="match status" value="1"/>
</dbReference>
<dbReference type="InterPro" id="IPR000172">
    <property type="entry name" value="GMC_OxRdtase_N"/>
</dbReference>
<feature type="chain" id="PRO_5043853268" description="Glucose-methanol-choline oxidoreductase N-terminal domain-containing protein" evidence="6">
    <location>
        <begin position="27"/>
        <end position="605"/>
    </location>
</feature>
<dbReference type="InterPro" id="IPR012132">
    <property type="entry name" value="GMC_OxRdtase"/>
</dbReference>
<dbReference type="InterPro" id="IPR007867">
    <property type="entry name" value="GMC_OxRtase_C"/>
</dbReference>
<dbReference type="GO" id="GO:0016614">
    <property type="term" value="F:oxidoreductase activity, acting on CH-OH group of donors"/>
    <property type="evidence" value="ECO:0007669"/>
    <property type="project" value="InterPro"/>
</dbReference>
<dbReference type="PANTHER" id="PTHR11552:SF147">
    <property type="entry name" value="CHOLINE DEHYDROGENASE, MITOCHONDRIAL"/>
    <property type="match status" value="1"/>
</dbReference>
<dbReference type="Gene3D" id="3.30.560.10">
    <property type="entry name" value="Glucose Oxidase, domain 3"/>
    <property type="match status" value="1"/>
</dbReference>
<sequence length="605" mass="67436">MSNLLGPPILLTRLLILAVIRETSRGGYDSSFRFKPDQHRYDFIVVGSGSAGSVVAARLAEVGWRVLLLEAGGKPTAENFIPALSPGPALIEQFGLDWGTYIEPQKHAMFAYKNNLNRLIRGFVAGGTSTINGMMYVRGNRRDFDHWAELGNPGWDYNTVLKYFKKSEDYRGRVTPETRAYHGFGGPATVVNKQWSAPVKYGFLKAGQQLGYNIIDGNAATQIGFMSVDLTVRNGIRWGSAEAFLRPANKRKNLHVILNAIVTEIKFDKYKRAEAVVFEHGQKRSIATADREIIVSGGAIGSPHLLMVSGVGPKHHLKQHGIPVVSDLQGVGSNLHDHLCLFGPTWTIKQGRGSNLYTLANPRNMYDYKLYRKGPFTTPFAMEAVAWIESPSNPEWPELQMLMMSSNLGNDHGLVFGPNHVNFKKNLFNEYFEDIVGIDGVNIMPMLVRPKSRGTVRLRSKDMKVQPIVDPKYLSHPDDVKTLIQGVKFAMEIGNTKAMRIGFQAKFNSKVFPGCKYLKPWSDEYWECFIRHMASSIYHPAGTCKMGPYNDPYSVVDHRLKVRGVSGLRVVDTSIMPTINAGNTHAPAVMIAEYAADLIKEDWGV</sequence>
<feature type="binding site" evidence="5">
    <location>
        <position position="128"/>
    </location>
    <ligand>
        <name>FAD</name>
        <dbReference type="ChEBI" id="CHEBI:57692"/>
    </ligand>
</feature>
<gene>
    <name evidence="8" type="ORF">MNOR_LOCUS16088</name>
</gene>
<feature type="binding site" evidence="5">
    <location>
        <position position="262"/>
    </location>
    <ligand>
        <name>FAD</name>
        <dbReference type="ChEBI" id="CHEBI:57692"/>
    </ligand>
</feature>
<keyword evidence="4 5" id="KW-0274">FAD</keyword>
<dbReference type="AlphaFoldDB" id="A0AAV2QTA9"/>
<dbReference type="PANTHER" id="PTHR11552">
    <property type="entry name" value="GLUCOSE-METHANOL-CHOLINE GMC OXIDOREDUCTASE"/>
    <property type="match status" value="1"/>
</dbReference>
<organism evidence="8 9">
    <name type="scientific">Meganyctiphanes norvegica</name>
    <name type="common">Northern krill</name>
    <name type="synonym">Thysanopoda norvegica</name>
    <dbReference type="NCBI Taxonomy" id="48144"/>
    <lineage>
        <taxon>Eukaryota</taxon>
        <taxon>Metazoa</taxon>
        <taxon>Ecdysozoa</taxon>
        <taxon>Arthropoda</taxon>
        <taxon>Crustacea</taxon>
        <taxon>Multicrustacea</taxon>
        <taxon>Malacostraca</taxon>
        <taxon>Eumalacostraca</taxon>
        <taxon>Eucarida</taxon>
        <taxon>Euphausiacea</taxon>
        <taxon>Euphausiidae</taxon>
        <taxon>Meganyctiphanes</taxon>
    </lineage>
</organism>
<comment type="caution">
    <text evidence="8">The sequence shown here is derived from an EMBL/GenBank/DDBJ whole genome shotgun (WGS) entry which is preliminary data.</text>
</comment>
<evidence type="ECO:0000256" key="3">
    <source>
        <dbReference type="ARBA" id="ARBA00022630"/>
    </source>
</evidence>
<comment type="cofactor">
    <cofactor evidence="1 5">
        <name>FAD</name>
        <dbReference type="ChEBI" id="CHEBI:57692"/>
    </cofactor>
</comment>
<dbReference type="SUPFAM" id="SSF51905">
    <property type="entry name" value="FAD/NAD(P)-binding domain"/>
    <property type="match status" value="1"/>
</dbReference>
<dbReference type="Gene3D" id="3.50.50.60">
    <property type="entry name" value="FAD/NAD(P)-binding domain"/>
    <property type="match status" value="1"/>
</dbReference>
<dbReference type="Proteomes" id="UP001497623">
    <property type="component" value="Unassembled WGS sequence"/>
</dbReference>
<dbReference type="EMBL" id="CAXKWB010010398">
    <property type="protein sequence ID" value="CAL4097828.1"/>
    <property type="molecule type" value="Genomic_DNA"/>
</dbReference>
<feature type="binding site" evidence="5">
    <location>
        <position position="124"/>
    </location>
    <ligand>
        <name>FAD</name>
        <dbReference type="ChEBI" id="CHEBI:57692"/>
    </ligand>
</feature>